<dbReference type="EMBL" id="BSDE01000005">
    <property type="protein sequence ID" value="GLH74172.1"/>
    <property type="molecule type" value="Genomic_DNA"/>
</dbReference>
<comment type="caution">
    <text evidence="7">The sequence shown here is derived from an EMBL/GenBank/DDBJ whole genome shotgun (WGS) entry which is preliminary data.</text>
</comment>
<keyword evidence="8" id="KW-1185">Reference proteome</keyword>
<dbReference type="CDD" id="cd00609">
    <property type="entry name" value="AAT_like"/>
    <property type="match status" value="1"/>
</dbReference>
<evidence type="ECO:0000313" key="7">
    <source>
        <dbReference type="EMBL" id="GLH74172.1"/>
    </source>
</evidence>
<dbReference type="PROSITE" id="PS00105">
    <property type="entry name" value="AA_TRANSFER_CLASS_1"/>
    <property type="match status" value="1"/>
</dbReference>
<dbReference type="GO" id="GO:0008483">
    <property type="term" value="F:transaminase activity"/>
    <property type="evidence" value="ECO:0007669"/>
    <property type="project" value="UniProtKB-KW"/>
</dbReference>
<proteinExistence type="inferred from homology"/>
<evidence type="ECO:0000256" key="3">
    <source>
        <dbReference type="ARBA" id="ARBA00022679"/>
    </source>
</evidence>
<evidence type="ECO:0000256" key="2">
    <source>
        <dbReference type="ARBA" id="ARBA00022576"/>
    </source>
</evidence>
<comment type="similarity">
    <text evidence="5">Belongs to the class-I pyridoxal-phosphate-dependent aminotransferase family.</text>
</comment>
<name>A0ABQ5QHL1_9BACT</name>
<evidence type="ECO:0000256" key="4">
    <source>
        <dbReference type="ARBA" id="ARBA00022898"/>
    </source>
</evidence>
<dbReference type="Gene3D" id="3.40.640.10">
    <property type="entry name" value="Type I PLP-dependent aspartate aminotransferase-like (Major domain)"/>
    <property type="match status" value="1"/>
</dbReference>
<dbReference type="InterPro" id="IPR015421">
    <property type="entry name" value="PyrdxlP-dep_Trfase_major"/>
</dbReference>
<dbReference type="InterPro" id="IPR015422">
    <property type="entry name" value="PyrdxlP-dep_Trfase_small"/>
</dbReference>
<gene>
    <name evidence="7" type="ORF">GETHLI_26740</name>
</gene>
<dbReference type="PANTHER" id="PTHR43807">
    <property type="entry name" value="FI04487P"/>
    <property type="match status" value="1"/>
</dbReference>
<keyword evidence="4" id="KW-0663">Pyridoxal phosphate</keyword>
<reference evidence="7 8" key="1">
    <citation type="journal article" date="2023" name="Antonie Van Leeuwenhoek">
        <title>Mesoterricola silvestris gen. nov., sp. nov., Mesoterricola sediminis sp. nov., Geothrix oryzae sp. nov., Geothrix edaphica sp. nov., Geothrix rubra sp. nov., and Geothrix limicola sp. nov., six novel members of Acidobacteriota isolated from soils.</title>
        <authorList>
            <person name="Itoh H."/>
            <person name="Sugisawa Y."/>
            <person name="Mise K."/>
            <person name="Xu Z."/>
            <person name="Kuniyasu M."/>
            <person name="Ushijima N."/>
            <person name="Kawano K."/>
            <person name="Kobayashi E."/>
            <person name="Shiratori Y."/>
            <person name="Masuda Y."/>
            <person name="Senoo K."/>
        </authorList>
    </citation>
    <scope>NUCLEOTIDE SEQUENCE [LARGE SCALE GENOMIC DNA]</scope>
    <source>
        <strain evidence="7 8">Red804</strain>
    </source>
</reference>
<dbReference type="InterPro" id="IPR004839">
    <property type="entry name" value="Aminotransferase_I/II_large"/>
</dbReference>
<evidence type="ECO:0000256" key="1">
    <source>
        <dbReference type="ARBA" id="ARBA00001933"/>
    </source>
</evidence>
<protein>
    <recommendedName>
        <fullName evidence="5">Aminotransferase</fullName>
        <ecNumber evidence="5">2.6.1.-</ecNumber>
    </recommendedName>
</protein>
<dbReference type="InterPro" id="IPR051326">
    <property type="entry name" value="Kynurenine-oxoglutarate_AT"/>
</dbReference>
<evidence type="ECO:0000259" key="6">
    <source>
        <dbReference type="Pfam" id="PF00155"/>
    </source>
</evidence>
<dbReference type="EC" id="2.6.1.-" evidence="5"/>
<evidence type="ECO:0000313" key="8">
    <source>
        <dbReference type="Proteomes" id="UP001165069"/>
    </source>
</evidence>
<dbReference type="Pfam" id="PF00155">
    <property type="entry name" value="Aminotran_1_2"/>
    <property type="match status" value="1"/>
</dbReference>
<dbReference type="RefSeq" id="WP_285576150.1">
    <property type="nucleotide sequence ID" value="NZ_BSDE01000005.1"/>
</dbReference>
<dbReference type="InterPro" id="IPR004838">
    <property type="entry name" value="NHTrfase_class1_PyrdxlP-BS"/>
</dbReference>
<dbReference type="SUPFAM" id="SSF53383">
    <property type="entry name" value="PLP-dependent transferases"/>
    <property type="match status" value="1"/>
</dbReference>
<evidence type="ECO:0000256" key="5">
    <source>
        <dbReference type="RuleBase" id="RU000481"/>
    </source>
</evidence>
<dbReference type="Gene3D" id="3.90.1150.10">
    <property type="entry name" value="Aspartate Aminotransferase, domain 1"/>
    <property type="match status" value="1"/>
</dbReference>
<dbReference type="Proteomes" id="UP001165069">
    <property type="component" value="Unassembled WGS sequence"/>
</dbReference>
<feature type="domain" description="Aminotransferase class I/classII large" evidence="6">
    <location>
        <begin position="11"/>
        <end position="360"/>
    </location>
</feature>
<keyword evidence="2 5" id="KW-0032">Aminotransferase</keyword>
<sequence length="366" mass="39753">MTRLANEHGALNLAQGFPNFPAPDLIKEAAIAAIRADVNQYAITWGSKRLREALSRKMQACYGMSVDPDTEITVTCGATEAMAAVLLALVDPGDEVVVFEPWYENYGPDAVLCGARPITVPLPIGEPLDLDRLARAFGPNTRAIILNTPNNPTGKVFDAEELAGIAALCQKHDVLAITDEIYEHIVYEGSHIPIATLPGMRERTITISGASKTYAITGWRIGTILAPPPLTAAIRKVHDFLTVGAPAPLQEAVATAMDELPRQYYADMAEAYRRRRDLLCGALVRAGFRLQPPQGAYYVLADYSELGHEDDVAFATRLVKEAGVATVPLSSFLSDPAASRMVRFAFCKTEPLLEEAAQRLLAFSTR</sequence>
<organism evidence="7 8">
    <name type="scientific">Geothrix limicola</name>
    <dbReference type="NCBI Taxonomy" id="2927978"/>
    <lineage>
        <taxon>Bacteria</taxon>
        <taxon>Pseudomonadati</taxon>
        <taxon>Acidobacteriota</taxon>
        <taxon>Holophagae</taxon>
        <taxon>Holophagales</taxon>
        <taxon>Holophagaceae</taxon>
        <taxon>Geothrix</taxon>
    </lineage>
</organism>
<accession>A0ABQ5QHL1</accession>
<keyword evidence="3 5" id="KW-0808">Transferase</keyword>
<comment type="cofactor">
    <cofactor evidence="1 5">
        <name>pyridoxal 5'-phosphate</name>
        <dbReference type="ChEBI" id="CHEBI:597326"/>
    </cofactor>
</comment>
<dbReference type="PANTHER" id="PTHR43807:SF20">
    <property type="entry name" value="FI04487P"/>
    <property type="match status" value="1"/>
</dbReference>
<dbReference type="InterPro" id="IPR015424">
    <property type="entry name" value="PyrdxlP-dep_Trfase"/>
</dbReference>